<dbReference type="InterPro" id="IPR001611">
    <property type="entry name" value="Leu-rich_rpt"/>
</dbReference>
<dbReference type="EMBL" id="HE573026">
    <property type="protein sequence ID" value="CCC52420.1"/>
    <property type="molecule type" value="Genomic_DNA"/>
</dbReference>
<dbReference type="InterPro" id="IPR032675">
    <property type="entry name" value="LRR_dom_sf"/>
</dbReference>
<protein>
    <recommendedName>
        <fullName evidence="2">Leucine-rich repeat protein (LRRP)</fullName>
    </recommendedName>
</protein>
<dbReference type="Gene3D" id="3.80.10.10">
    <property type="entry name" value="Ribonuclease Inhibitor"/>
    <property type="match status" value="1"/>
</dbReference>
<sequence>MLNARHVKQSCSLKTSQCGAMEVISNHKPTSQSVPKMRVRRLSPLARRQEQHERVRRSLSAALTGEASDVVGFQQYCSGIVNRSAFGRTACMAPSDNGSLSATCGCGTPNTIGKNVSADQASTLPCAGPTQKLNASKSVAPAVKEERVPHECDLLSSSTAFGQVITDELLREWTGWEDLHLVLSAELHLDVENMCGVDTVGARLPLLHSLKLKSSRIPQLRLLGKNYLSLKRLWISNSQLQTFSGIGTCAPVLEELYASFNYVSDITPLLDLSMTLEVVDLEGNDIADCAELYNTLPLLTKVKYLTLQGNPVSMREGTFNLCSSPGSGGSTPTSGDDGFARGMTYQSFVQFLMPNLQYLDDIALSACGTGGAACEGSQSCDGQQACGKKGCGGSGMRPTVHVDPLDVSLRKEYMFLQRCIRECGLDGLDSAVAQGMQCVYSRPRTSCPGARPHSSKGINGSRRPLSSAGSQHCFTCSDSNSSANSSNFRQGALGCSTELYSQPQSYSSLLTSGRIHAGGGASLRPGRLPPLEDNGLKPVVTAENVSVTSGEVQRQLEMGAISKGTAQAPAATCHGDGQYKKCGEAFRPFGTPHNPDDIGPNIGLFDDEDDDDDEWDAYRRGIREQVLQTRSSLERWSKYLDLEVAELNSFEHEPAAECSIALMPPNTNFSSTSDGADCNLNRQLSSHIGALAQRLKATTDRPITGISTTPEEEATWQLELIRSVAQTRSKVSEVAREV</sequence>
<accession>G0U4Q6</accession>
<name>G0U4Q6_TRYVY</name>
<dbReference type="PANTHER" id="PTHR22708">
    <property type="entry name" value="LEUCINE-RICH REPEAT-CONTAINING PROTEIN 56"/>
    <property type="match status" value="1"/>
</dbReference>
<dbReference type="InterPro" id="IPR040091">
    <property type="entry name" value="LRRC56"/>
</dbReference>
<reference evidence="1" key="1">
    <citation type="journal article" date="2012" name="Proc. Natl. Acad. Sci. U.S.A.">
        <title>Antigenic diversity is generated by distinct evolutionary mechanisms in African trypanosome species.</title>
        <authorList>
            <person name="Jackson A.P."/>
            <person name="Berry A."/>
            <person name="Aslett M."/>
            <person name="Allison H.C."/>
            <person name="Burton P."/>
            <person name="Vavrova-Anderson J."/>
            <person name="Brown R."/>
            <person name="Browne H."/>
            <person name="Corton N."/>
            <person name="Hauser H."/>
            <person name="Gamble J."/>
            <person name="Gilderthorp R."/>
            <person name="Marcello L."/>
            <person name="McQuillan J."/>
            <person name="Otto T.D."/>
            <person name="Quail M.A."/>
            <person name="Sanders M.J."/>
            <person name="van Tonder A."/>
            <person name="Ginger M.L."/>
            <person name="Field M.C."/>
            <person name="Barry J.D."/>
            <person name="Hertz-Fowler C."/>
            <person name="Berriman M."/>
        </authorList>
    </citation>
    <scope>NUCLEOTIDE SEQUENCE</scope>
    <source>
        <strain evidence="1">Y486</strain>
    </source>
</reference>
<evidence type="ECO:0008006" key="2">
    <source>
        <dbReference type="Google" id="ProtNLM"/>
    </source>
</evidence>
<organism evidence="1">
    <name type="scientific">Trypanosoma vivax (strain Y486)</name>
    <dbReference type="NCBI Taxonomy" id="1055687"/>
    <lineage>
        <taxon>Eukaryota</taxon>
        <taxon>Discoba</taxon>
        <taxon>Euglenozoa</taxon>
        <taxon>Kinetoplastea</taxon>
        <taxon>Metakinetoplastina</taxon>
        <taxon>Trypanosomatida</taxon>
        <taxon>Trypanosomatidae</taxon>
        <taxon>Trypanosoma</taxon>
        <taxon>Duttonella</taxon>
    </lineage>
</organism>
<gene>
    <name evidence="1" type="ORF">TVY486_1014630</name>
</gene>
<proteinExistence type="predicted"/>
<dbReference type="AlphaFoldDB" id="G0U4Q6"/>
<dbReference type="VEuPathDB" id="TriTrypDB:TvY486_1014630"/>
<dbReference type="PROSITE" id="PS51450">
    <property type="entry name" value="LRR"/>
    <property type="match status" value="1"/>
</dbReference>
<dbReference type="SUPFAM" id="SSF52058">
    <property type="entry name" value="L domain-like"/>
    <property type="match status" value="1"/>
</dbReference>
<evidence type="ECO:0000313" key="1">
    <source>
        <dbReference type="EMBL" id="CCC52420.1"/>
    </source>
</evidence>
<dbReference type="PANTHER" id="PTHR22708:SF0">
    <property type="entry name" value="LEUCINE-RICH REPEAT-CONTAINING PROTEIN 56"/>
    <property type="match status" value="1"/>
</dbReference>